<keyword evidence="3 19" id="KW-0812">Transmembrane</keyword>
<evidence type="ECO:0000256" key="21">
    <source>
        <dbReference type="SAM" id="SignalP"/>
    </source>
</evidence>
<dbReference type="GO" id="GO:0035025">
    <property type="term" value="P:positive regulation of Rho protein signal transduction"/>
    <property type="evidence" value="ECO:0007669"/>
    <property type="project" value="TreeGrafter"/>
</dbReference>
<evidence type="ECO:0000313" key="23">
    <source>
        <dbReference type="EMBL" id="KAI1898591.1"/>
    </source>
</evidence>
<dbReference type="FunFam" id="1.20.1070.10:FF:000230">
    <property type="entry name" value="F2R-like thrombin or trypsin receptor 3"/>
    <property type="match status" value="1"/>
</dbReference>
<dbReference type="Gene3D" id="1.20.1070.10">
    <property type="entry name" value="Rhodopsin 7-helix transmembrane proteins"/>
    <property type="match status" value="1"/>
</dbReference>
<dbReference type="GO" id="GO:0007200">
    <property type="term" value="P:phospholipase C-activating G protein-coupled receptor signaling pathway"/>
    <property type="evidence" value="ECO:0007669"/>
    <property type="project" value="TreeGrafter"/>
</dbReference>
<feature type="transmembrane region" description="Helical" evidence="20">
    <location>
        <begin position="233"/>
        <end position="253"/>
    </location>
</feature>
<feature type="disulfide bond" evidence="18">
    <location>
        <begin position="138"/>
        <end position="217"/>
    </location>
</feature>
<dbReference type="Proteomes" id="UP000829720">
    <property type="component" value="Unassembled WGS sequence"/>
</dbReference>
<dbReference type="AlphaFoldDB" id="A0A8T3DNG4"/>
<accession>A0A8T3DNG4</accession>
<evidence type="ECO:0000256" key="4">
    <source>
        <dbReference type="ARBA" id="ARBA00022696"/>
    </source>
</evidence>
<sequence>MDLPTSTRTLFVLLTLTLLLTGCMATSKEECYPMSIRLRSFRLKSNCNQSVLEDKQMEAVQASTTVLLVPCIYLLAFVIGLPANLIALWVLVFHTKKLPSTSLLINLTAMDLMLLVLLPFRIAYHFHSNDWVFGEPLCRLVTALFYGNMYGSMLCLMLISIDRYVALVHPFGARTMRSQRVSVCMSGVVWLVVLASMLPLLLSQQSYKLDIPPITMCHDALPEAEQEHFFSPYFTSLFVVCFLLPLLVILFSYGNVLRTLMAGRKRYAHAVHITVLVLLVFLICFLPSNILLLLHYSDIYEIDDTEDLYMPYMISLALSTFNSCIDPFIFYYVSDDFRARVRKALSCHNNADRGSSSGNQVLYSSSEQSGKSKVTLLSHSKTVNDQSSVL</sequence>
<feature type="transmembrane region" description="Helical" evidence="20">
    <location>
        <begin position="143"/>
        <end position="161"/>
    </location>
</feature>
<dbReference type="PROSITE" id="PS00237">
    <property type="entry name" value="G_PROTEIN_RECEP_F1_1"/>
    <property type="match status" value="1"/>
</dbReference>
<evidence type="ECO:0000256" key="19">
    <source>
        <dbReference type="RuleBase" id="RU000688"/>
    </source>
</evidence>
<dbReference type="InterPro" id="IPR000276">
    <property type="entry name" value="GPCR_Rhodpsn"/>
</dbReference>
<name>A0A8T3DNG4_9TELE</name>
<comment type="caution">
    <text evidence="23">The sequence shown here is derived from an EMBL/GenBank/DDBJ whole genome shotgun (WGS) entry which is preliminary data.</text>
</comment>
<keyword evidence="13 19" id="KW-0807">Transducer</keyword>
<dbReference type="SUPFAM" id="SSF81321">
    <property type="entry name" value="Family A G protein-coupled receptor-like"/>
    <property type="match status" value="1"/>
</dbReference>
<keyword evidence="10 18" id="KW-1015">Disulfide bond</keyword>
<keyword evidence="8" id="KW-0094">Blood coagulation</keyword>
<evidence type="ECO:0000256" key="15">
    <source>
        <dbReference type="ARBA" id="ARBA00073808"/>
    </source>
</evidence>
<feature type="transmembrane region" description="Helical" evidence="20">
    <location>
        <begin position="273"/>
        <end position="297"/>
    </location>
</feature>
<protein>
    <recommendedName>
        <fullName evidence="15">Proteinase-activated receptor 4</fullName>
    </recommendedName>
    <alternativeName>
        <fullName evidence="17">Coagulation factor II receptor-like 3</fullName>
    </alternativeName>
    <alternativeName>
        <fullName evidence="16">Thrombin receptor-like 3</fullName>
    </alternativeName>
</protein>
<dbReference type="InterPro" id="IPR003912">
    <property type="entry name" value="Protea_act_rcpt"/>
</dbReference>
<evidence type="ECO:0000256" key="1">
    <source>
        <dbReference type="ARBA" id="ARBA00004651"/>
    </source>
</evidence>
<dbReference type="GO" id="GO:0005886">
    <property type="term" value="C:plasma membrane"/>
    <property type="evidence" value="ECO:0007669"/>
    <property type="project" value="UniProtKB-SubCell"/>
</dbReference>
<feature type="chain" id="PRO_5035943589" description="Proteinase-activated receptor 4" evidence="21">
    <location>
        <begin position="26"/>
        <end position="390"/>
    </location>
</feature>
<feature type="transmembrane region" description="Helical" evidence="20">
    <location>
        <begin position="181"/>
        <end position="202"/>
    </location>
</feature>
<evidence type="ECO:0000256" key="13">
    <source>
        <dbReference type="ARBA" id="ARBA00023224"/>
    </source>
</evidence>
<evidence type="ECO:0000256" key="6">
    <source>
        <dbReference type="ARBA" id="ARBA00022989"/>
    </source>
</evidence>
<keyword evidence="9 20" id="KW-0472">Membrane</keyword>
<evidence type="ECO:0000256" key="9">
    <source>
        <dbReference type="ARBA" id="ARBA00023136"/>
    </source>
</evidence>
<evidence type="ECO:0000259" key="22">
    <source>
        <dbReference type="PROSITE" id="PS50262"/>
    </source>
</evidence>
<dbReference type="CDD" id="cd15372">
    <property type="entry name" value="7tmA_PAR4"/>
    <property type="match status" value="1"/>
</dbReference>
<reference evidence="23" key="1">
    <citation type="submission" date="2021-01" db="EMBL/GenBank/DDBJ databases">
        <authorList>
            <person name="Zahm M."/>
            <person name="Roques C."/>
            <person name="Cabau C."/>
            <person name="Klopp C."/>
            <person name="Donnadieu C."/>
            <person name="Jouanno E."/>
            <person name="Lampietro C."/>
            <person name="Louis A."/>
            <person name="Herpin A."/>
            <person name="Echchiki A."/>
            <person name="Berthelot C."/>
            <person name="Parey E."/>
            <person name="Roest-Crollius H."/>
            <person name="Braasch I."/>
            <person name="Postlethwait J."/>
            <person name="Bobe J."/>
            <person name="Montfort J."/>
            <person name="Bouchez O."/>
            <person name="Begum T."/>
            <person name="Mejri S."/>
            <person name="Adams A."/>
            <person name="Chen W.-J."/>
            <person name="Guiguen Y."/>
        </authorList>
    </citation>
    <scope>NUCLEOTIDE SEQUENCE</scope>
    <source>
        <tissue evidence="23">Blood</tissue>
    </source>
</reference>
<keyword evidence="6 20" id="KW-1133">Transmembrane helix</keyword>
<dbReference type="GO" id="GO:0030168">
    <property type="term" value="P:platelet activation"/>
    <property type="evidence" value="ECO:0007669"/>
    <property type="project" value="UniProtKB-ARBA"/>
</dbReference>
<keyword evidence="12" id="KW-0325">Glycoprotein</keyword>
<keyword evidence="24" id="KW-1185">Reference proteome</keyword>
<evidence type="ECO:0000256" key="18">
    <source>
        <dbReference type="PIRSR" id="PIRSR603912-52"/>
    </source>
</evidence>
<evidence type="ECO:0000256" key="20">
    <source>
        <dbReference type="SAM" id="Phobius"/>
    </source>
</evidence>
<evidence type="ECO:0000256" key="7">
    <source>
        <dbReference type="ARBA" id="ARBA00023040"/>
    </source>
</evidence>
<dbReference type="PANTHER" id="PTHR24232">
    <property type="entry name" value="G-PROTEIN COUPLED RECEPTOR"/>
    <property type="match status" value="1"/>
</dbReference>
<feature type="signal peptide" evidence="21">
    <location>
        <begin position="1"/>
        <end position="25"/>
    </location>
</feature>
<dbReference type="OrthoDB" id="8716763at2759"/>
<comment type="similarity">
    <text evidence="19">Belongs to the G-protein coupled receptor 1 family.</text>
</comment>
<dbReference type="InterPro" id="IPR003944">
    <property type="entry name" value="Prot_act_rcpt_4"/>
</dbReference>
<feature type="transmembrane region" description="Helical" evidence="20">
    <location>
        <begin position="67"/>
        <end position="91"/>
    </location>
</feature>
<comment type="subcellular location">
    <subcellularLocation>
        <location evidence="1">Cell membrane</location>
        <topology evidence="1">Multi-pass membrane protein</topology>
    </subcellularLocation>
</comment>
<dbReference type="PRINTS" id="PR01428">
    <property type="entry name" value="PROTEASEAR"/>
</dbReference>
<evidence type="ECO:0000256" key="12">
    <source>
        <dbReference type="ARBA" id="ARBA00023180"/>
    </source>
</evidence>
<evidence type="ECO:0000256" key="16">
    <source>
        <dbReference type="ARBA" id="ARBA00080351"/>
    </source>
</evidence>
<organism evidence="23 24">
    <name type="scientific">Albula goreensis</name>
    <dbReference type="NCBI Taxonomy" id="1534307"/>
    <lineage>
        <taxon>Eukaryota</taxon>
        <taxon>Metazoa</taxon>
        <taxon>Chordata</taxon>
        <taxon>Craniata</taxon>
        <taxon>Vertebrata</taxon>
        <taxon>Euteleostomi</taxon>
        <taxon>Actinopterygii</taxon>
        <taxon>Neopterygii</taxon>
        <taxon>Teleostei</taxon>
        <taxon>Albuliformes</taxon>
        <taxon>Albulidae</taxon>
        <taxon>Albula</taxon>
    </lineage>
</organism>
<evidence type="ECO:0000256" key="3">
    <source>
        <dbReference type="ARBA" id="ARBA00022692"/>
    </source>
</evidence>
<evidence type="ECO:0000313" key="24">
    <source>
        <dbReference type="Proteomes" id="UP000829720"/>
    </source>
</evidence>
<gene>
    <name evidence="23" type="ORF">AGOR_G00073970</name>
</gene>
<evidence type="ECO:0000256" key="5">
    <source>
        <dbReference type="ARBA" id="ARBA00022729"/>
    </source>
</evidence>
<evidence type="ECO:0000256" key="10">
    <source>
        <dbReference type="ARBA" id="ARBA00023157"/>
    </source>
</evidence>
<feature type="transmembrane region" description="Helical" evidence="20">
    <location>
        <begin position="103"/>
        <end position="123"/>
    </location>
</feature>
<proteinExistence type="inferred from homology"/>
<keyword evidence="5 21" id="KW-0732">Signal</keyword>
<feature type="domain" description="G-protein coupled receptors family 1 profile" evidence="22">
    <location>
        <begin position="83"/>
        <end position="330"/>
    </location>
</feature>
<evidence type="ECO:0000256" key="11">
    <source>
        <dbReference type="ARBA" id="ARBA00023170"/>
    </source>
</evidence>
<evidence type="ECO:0000256" key="17">
    <source>
        <dbReference type="ARBA" id="ARBA00082892"/>
    </source>
</evidence>
<evidence type="ECO:0000256" key="8">
    <source>
        <dbReference type="ARBA" id="ARBA00023084"/>
    </source>
</evidence>
<evidence type="ECO:0000256" key="14">
    <source>
        <dbReference type="ARBA" id="ARBA00053164"/>
    </source>
</evidence>
<dbReference type="PRINTS" id="PR00237">
    <property type="entry name" value="GPCRRHODOPSN"/>
</dbReference>
<keyword evidence="7 19" id="KW-0297">G-protein coupled receptor</keyword>
<keyword evidence="11 19" id="KW-0675">Receptor</keyword>
<evidence type="ECO:0000256" key="2">
    <source>
        <dbReference type="ARBA" id="ARBA00022475"/>
    </source>
</evidence>
<dbReference type="InterPro" id="IPR017452">
    <property type="entry name" value="GPCR_Rhodpsn_7TM"/>
</dbReference>
<keyword evidence="4" id="KW-0356">Hemostasis</keyword>
<feature type="transmembrane region" description="Helical" evidence="20">
    <location>
        <begin position="309"/>
        <end position="333"/>
    </location>
</feature>
<dbReference type="GO" id="GO:0015057">
    <property type="term" value="F:thrombin-activated receptor activity"/>
    <property type="evidence" value="ECO:0007669"/>
    <property type="project" value="InterPro"/>
</dbReference>
<dbReference type="PANTHER" id="PTHR24232:SF22">
    <property type="entry name" value="PROTEINASE-ACTIVATED RECEPTOR 4"/>
    <property type="match status" value="1"/>
</dbReference>
<dbReference type="PROSITE" id="PS50262">
    <property type="entry name" value="G_PROTEIN_RECEP_F1_2"/>
    <property type="match status" value="1"/>
</dbReference>
<dbReference type="Pfam" id="PF00001">
    <property type="entry name" value="7tm_1"/>
    <property type="match status" value="1"/>
</dbReference>
<comment type="function">
    <text evidence="14">Receptor for activated thrombin or trypsin coupled to G proteins that stimulate phosphoinositide hydrolysis. May play a role in platelets activation.</text>
</comment>
<dbReference type="EMBL" id="JAERUA010000006">
    <property type="protein sequence ID" value="KAI1898591.1"/>
    <property type="molecule type" value="Genomic_DNA"/>
</dbReference>
<dbReference type="PRINTS" id="PR01430">
    <property type="entry name" value="PROTEASEAR4"/>
</dbReference>
<keyword evidence="2" id="KW-1003">Cell membrane</keyword>